<dbReference type="PANTHER" id="PTHR32494:SF5">
    <property type="entry name" value="ALLANTOATE AMIDOHYDROLASE"/>
    <property type="match status" value="1"/>
</dbReference>
<organism evidence="5 6">
    <name type="scientific">Paraburkholderia tuberum</name>
    <dbReference type="NCBI Taxonomy" id="157910"/>
    <lineage>
        <taxon>Bacteria</taxon>
        <taxon>Pseudomonadati</taxon>
        <taxon>Pseudomonadota</taxon>
        <taxon>Betaproteobacteria</taxon>
        <taxon>Burkholderiales</taxon>
        <taxon>Burkholderiaceae</taxon>
        <taxon>Paraburkholderia</taxon>
    </lineage>
</organism>
<dbReference type="PANTHER" id="PTHR32494">
    <property type="entry name" value="ALLANTOATE DEIMINASE-RELATED"/>
    <property type="match status" value="1"/>
</dbReference>
<keyword evidence="2 5" id="KW-0378">Hydrolase</keyword>
<dbReference type="InterPro" id="IPR010158">
    <property type="entry name" value="Amidase_Cbmase"/>
</dbReference>
<dbReference type="AlphaFoldDB" id="A0A1H1JRF5"/>
<dbReference type="GO" id="GO:0046872">
    <property type="term" value="F:metal ion binding"/>
    <property type="evidence" value="ECO:0007669"/>
    <property type="project" value="UniProtKB-KW"/>
</dbReference>
<comment type="cofactor">
    <cofactor evidence="3">
        <name>Zn(2+)</name>
        <dbReference type="ChEBI" id="CHEBI:29105"/>
    </cofactor>
    <text evidence="3">Binds 2 Zn(2+) ions per subunit.</text>
</comment>
<dbReference type="InterPro" id="IPR036264">
    <property type="entry name" value="Bact_exopeptidase_dim_dom"/>
</dbReference>
<accession>A0A1H1JRF5</accession>
<proteinExistence type="inferred from homology"/>
<keyword evidence="6" id="KW-1185">Reference proteome</keyword>
<dbReference type="CDD" id="cd03884">
    <property type="entry name" value="M20_bAS"/>
    <property type="match status" value="1"/>
</dbReference>
<dbReference type="SUPFAM" id="SSF55031">
    <property type="entry name" value="Bacterial exopeptidase dimerisation domain"/>
    <property type="match status" value="1"/>
</dbReference>
<feature type="binding site" evidence="3">
    <location>
        <position position="200"/>
    </location>
    <ligand>
        <name>Zn(2+)</name>
        <dbReference type="ChEBI" id="CHEBI:29105"/>
        <label>1</label>
    </ligand>
</feature>
<dbReference type="Proteomes" id="UP000199365">
    <property type="component" value="Unassembled WGS sequence"/>
</dbReference>
<evidence type="ECO:0000313" key="5">
    <source>
        <dbReference type="EMBL" id="SDR52604.1"/>
    </source>
</evidence>
<dbReference type="Pfam" id="PF01546">
    <property type="entry name" value="Peptidase_M20"/>
    <property type="match status" value="1"/>
</dbReference>
<comment type="similarity">
    <text evidence="1">Belongs to the peptidase M20 family.</text>
</comment>
<dbReference type="STRING" id="157910.SAMN05445850_5502"/>
<dbReference type="RefSeq" id="WP_090808530.1">
    <property type="nucleotide sequence ID" value="NZ_FNKX01000002.1"/>
</dbReference>
<keyword evidence="3" id="KW-0862">Zinc</keyword>
<dbReference type="Gene3D" id="3.40.630.10">
    <property type="entry name" value="Zn peptidases"/>
    <property type="match status" value="1"/>
</dbReference>
<feature type="binding site" evidence="3">
    <location>
        <position position="408"/>
    </location>
    <ligand>
        <name>Zn(2+)</name>
        <dbReference type="ChEBI" id="CHEBI:29105"/>
        <label>2</label>
    </ligand>
</feature>
<keyword evidence="3" id="KW-0479">Metal-binding</keyword>
<dbReference type="SUPFAM" id="SSF53187">
    <property type="entry name" value="Zn-dependent exopeptidases"/>
    <property type="match status" value="1"/>
</dbReference>
<dbReference type="InterPro" id="IPR011650">
    <property type="entry name" value="Peptidase_M20_dimer"/>
</dbReference>
<dbReference type="PIRSF" id="PIRSF001235">
    <property type="entry name" value="Amidase_carbamoylase"/>
    <property type="match status" value="1"/>
</dbReference>
<sequence length="442" mass="47258">MQTHSSNVVSTPADLRIDGARLWDCLMQLARIGATDKRGVCRPALTELDREARDQFIAWTKEIGRTVPVDAIGNIFARRTGLRDDLPPIMTGSHLDTQPTGGKFDGNYGVLAGLEVLRPLAEANVQTIALLEVAMWTNEEGSRFLPVIMGSGVFAGAFTLEHALAQRDRDGVAVRHALAAIGYAGEHRNSHAVGAYFEVHIEQGSVLEAHDKVIGVVQGALGQRWYDLTAHGMEAHAGPMALRRDALLVAADPIHAVNRIALDHAPHGRSTVGWLDVHSNSRNVIAGRVKFSVDLRAADDASLTAMDLAWRAACAQAGSNGGNAATNAAATRASSSLDAPITIDIEKVVYFPPQRFAAQWIAEVRQSAERHGVSSMDVVSGAGHDAAYRARGAPSAMIFVPCKDGISHNEIEDARADHLKAGCNMLQQVMPSAASRTGSMRA</sequence>
<reference evidence="6" key="1">
    <citation type="submission" date="2016-10" db="EMBL/GenBank/DDBJ databases">
        <authorList>
            <person name="Varghese N."/>
            <person name="Submissions S."/>
        </authorList>
    </citation>
    <scope>NUCLEOTIDE SEQUENCE [LARGE SCALE GENOMIC DNA]</scope>
    <source>
        <strain evidence="6">DUS833</strain>
    </source>
</reference>
<dbReference type="NCBIfam" id="NF006769">
    <property type="entry name" value="PRK09290.1-3"/>
    <property type="match status" value="1"/>
</dbReference>
<dbReference type="NCBIfam" id="TIGR01879">
    <property type="entry name" value="hydantase"/>
    <property type="match status" value="1"/>
</dbReference>
<evidence type="ECO:0000256" key="2">
    <source>
        <dbReference type="ARBA" id="ARBA00022801"/>
    </source>
</evidence>
<evidence type="ECO:0000256" key="1">
    <source>
        <dbReference type="ARBA" id="ARBA00006153"/>
    </source>
</evidence>
<dbReference type="Gene3D" id="3.30.70.360">
    <property type="match status" value="1"/>
</dbReference>
<feature type="binding site" evidence="3">
    <location>
        <position position="94"/>
    </location>
    <ligand>
        <name>Zn(2+)</name>
        <dbReference type="ChEBI" id="CHEBI:29105"/>
        <label>1</label>
    </ligand>
</feature>
<evidence type="ECO:0000256" key="3">
    <source>
        <dbReference type="PIRSR" id="PIRSR001235-1"/>
    </source>
</evidence>
<feature type="binding site" evidence="3">
    <location>
        <position position="140"/>
    </location>
    <ligand>
        <name>Zn(2+)</name>
        <dbReference type="ChEBI" id="CHEBI:29105"/>
        <label>2</label>
    </ligand>
</feature>
<dbReference type="GO" id="GO:0016813">
    <property type="term" value="F:hydrolase activity, acting on carbon-nitrogen (but not peptide) bonds, in linear amidines"/>
    <property type="evidence" value="ECO:0007669"/>
    <property type="project" value="InterPro"/>
</dbReference>
<dbReference type="InterPro" id="IPR002933">
    <property type="entry name" value="Peptidase_M20"/>
</dbReference>
<name>A0A1H1JRF5_9BURK</name>
<dbReference type="EMBL" id="FNKX01000002">
    <property type="protein sequence ID" value="SDR52604.1"/>
    <property type="molecule type" value="Genomic_DNA"/>
</dbReference>
<feature type="binding site" evidence="3">
    <location>
        <position position="105"/>
    </location>
    <ligand>
        <name>Zn(2+)</name>
        <dbReference type="ChEBI" id="CHEBI:29105"/>
        <label>2</label>
    </ligand>
</feature>
<gene>
    <name evidence="5" type="ORF">SAMN05445850_5502</name>
</gene>
<feature type="binding site" evidence="3">
    <location>
        <position position="105"/>
    </location>
    <ligand>
        <name>Zn(2+)</name>
        <dbReference type="ChEBI" id="CHEBI:29105"/>
        <label>1</label>
    </ligand>
</feature>
<dbReference type="Pfam" id="PF07687">
    <property type="entry name" value="M20_dimer"/>
    <property type="match status" value="1"/>
</dbReference>
<protein>
    <submittedName>
        <fullName evidence="5">N-carbamoyl-L-amino-acid hydrolase</fullName>
    </submittedName>
</protein>
<feature type="domain" description="Peptidase M20 dimerisation" evidence="4">
    <location>
        <begin position="222"/>
        <end position="317"/>
    </location>
</feature>
<evidence type="ECO:0000259" key="4">
    <source>
        <dbReference type="Pfam" id="PF07687"/>
    </source>
</evidence>
<evidence type="ECO:0000313" key="6">
    <source>
        <dbReference type="Proteomes" id="UP000199365"/>
    </source>
</evidence>